<protein>
    <submittedName>
        <fullName evidence="1">Uncharacterized protein</fullName>
    </submittedName>
</protein>
<dbReference type="EMBL" id="GBXM01023003">
    <property type="protein sequence ID" value="JAH85574.1"/>
    <property type="molecule type" value="Transcribed_RNA"/>
</dbReference>
<reference evidence="1" key="1">
    <citation type="submission" date="2014-11" db="EMBL/GenBank/DDBJ databases">
        <authorList>
            <person name="Amaro Gonzalez C."/>
        </authorList>
    </citation>
    <scope>NUCLEOTIDE SEQUENCE</scope>
</reference>
<accession>A0A0E9W5C8</accession>
<sequence length="53" mass="6163">MLFYSNVLLTPPNDLNLKVYGFGLWEETRGTPHGHGENIQTVLEMWSRPFAER</sequence>
<name>A0A0E9W5C8_ANGAN</name>
<dbReference type="AlphaFoldDB" id="A0A0E9W5C8"/>
<evidence type="ECO:0000313" key="1">
    <source>
        <dbReference type="EMBL" id="JAH85574.1"/>
    </source>
</evidence>
<reference evidence="1" key="2">
    <citation type="journal article" date="2015" name="Fish Shellfish Immunol.">
        <title>Early steps in the European eel (Anguilla anguilla)-Vibrio vulnificus interaction in the gills: Role of the RtxA13 toxin.</title>
        <authorList>
            <person name="Callol A."/>
            <person name="Pajuelo D."/>
            <person name="Ebbesson L."/>
            <person name="Teles M."/>
            <person name="MacKenzie S."/>
            <person name="Amaro C."/>
        </authorList>
    </citation>
    <scope>NUCLEOTIDE SEQUENCE</scope>
</reference>
<organism evidence="1">
    <name type="scientific">Anguilla anguilla</name>
    <name type="common">European freshwater eel</name>
    <name type="synonym">Muraena anguilla</name>
    <dbReference type="NCBI Taxonomy" id="7936"/>
    <lineage>
        <taxon>Eukaryota</taxon>
        <taxon>Metazoa</taxon>
        <taxon>Chordata</taxon>
        <taxon>Craniata</taxon>
        <taxon>Vertebrata</taxon>
        <taxon>Euteleostomi</taxon>
        <taxon>Actinopterygii</taxon>
        <taxon>Neopterygii</taxon>
        <taxon>Teleostei</taxon>
        <taxon>Anguilliformes</taxon>
        <taxon>Anguillidae</taxon>
        <taxon>Anguilla</taxon>
    </lineage>
</organism>
<proteinExistence type="predicted"/>